<dbReference type="PROSITE" id="PS51635">
    <property type="entry name" value="PNPLA"/>
    <property type="match status" value="1"/>
</dbReference>
<accession>A0A2H9U4G2</accession>
<proteinExistence type="predicted"/>
<dbReference type="AlphaFoldDB" id="A0A2H9U4G2"/>
<dbReference type="GO" id="GO:0016042">
    <property type="term" value="P:lipid catabolic process"/>
    <property type="evidence" value="ECO:0007669"/>
    <property type="project" value="UniProtKB-UniRule"/>
</dbReference>
<protein>
    <submittedName>
        <fullName evidence="6">Patatin</fullName>
    </submittedName>
</protein>
<name>A0A2H9U4G2_9GAMM</name>
<dbReference type="Proteomes" id="UP000235861">
    <property type="component" value="Unassembled WGS sequence"/>
</dbReference>
<feature type="active site" description="Nucleophile" evidence="4">
    <location>
        <position position="46"/>
    </location>
</feature>
<feature type="active site" description="Proton acceptor" evidence="4">
    <location>
        <position position="207"/>
    </location>
</feature>
<evidence type="ECO:0000259" key="5">
    <source>
        <dbReference type="PROSITE" id="PS51635"/>
    </source>
</evidence>
<feature type="short sequence motif" description="GXSXG" evidence="4">
    <location>
        <begin position="44"/>
        <end position="48"/>
    </location>
</feature>
<keyword evidence="1 4" id="KW-0378">Hydrolase</keyword>
<dbReference type="InterPro" id="IPR050301">
    <property type="entry name" value="NTE"/>
</dbReference>
<dbReference type="PANTHER" id="PTHR14226">
    <property type="entry name" value="NEUROPATHY TARGET ESTERASE/SWISS CHEESE D.MELANOGASTER"/>
    <property type="match status" value="1"/>
</dbReference>
<gene>
    <name evidence="6" type="ORF">CUC53_10105</name>
</gene>
<dbReference type="RefSeq" id="WP_100294044.1">
    <property type="nucleotide sequence ID" value="NZ_PGGC01000089.1"/>
</dbReference>
<keyword evidence="3 4" id="KW-0443">Lipid metabolism</keyword>
<dbReference type="GO" id="GO:0016787">
    <property type="term" value="F:hydrolase activity"/>
    <property type="evidence" value="ECO:0007669"/>
    <property type="project" value="UniProtKB-UniRule"/>
</dbReference>
<dbReference type="Pfam" id="PF01734">
    <property type="entry name" value="Patatin"/>
    <property type="match status" value="1"/>
</dbReference>
<evidence type="ECO:0000256" key="4">
    <source>
        <dbReference type="PROSITE-ProRule" id="PRU01161"/>
    </source>
</evidence>
<dbReference type="SUPFAM" id="SSF52151">
    <property type="entry name" value="FabD/lysophospholipase-like"/>
    <property type="match status" value="1"/>
</dbReference>
<dbReference type="InterPro" id="IPR002641">
    <property type="entry name" value="PNPLA_dom"/>
</dbReference>
<comment type="caution">
    <text evidence="6">The sequence shown here is derived from an EMBL/GenBank/DDBJ whole genome shotgun (WGS) entry which is preliminary data.</text>
</comment>
<keyword evidence="2 4" id="KW-0442">Lipid degradation</keyword>
<dbReference type="EMBL" id="PGGC01000089">
    <property type="protein sequence ID" value="PJG58901.1"/>
    <property type="molecule type" value="Genomic_DNA"/>
</dbReference>
<dbReference type="InterPro" id="IPR016035">
    <property type="entry name" value="Acyl_Trfase/lysoPLipase"/>
</dbReference>
<keyword evidence="7" id="KW-1185">Reference proteome</keyword>
<evidence type="ECO:0000313" key="7">
    <source>
        <dbReference type="Proteomes" id="UP000235861"/>
    </source>
</evidence>
<evidence type="ECO:0000256" key="1">
    <source>
        <dbReference type="ARBA" id="ARBA00022801"/>
    </source>
</evidence>
<evidence type="ECO:0000313" key="6">
    <source>
        <dbReference type="EMBL" id="PJG58901.1"/>
    </source>
</evidence>
<evidence type="ECO:0000256" key="3">
    <source>
        <dbReference type="ARBA" id="ARBA00023098"/>
    </source>
</evidence>
<sequence>MARLNTALLLTGGGARAAYQVGVLKAIAELYPRNIGIPFPILCGTSAGAINVTALACYASCFHLGVRKLEWVWRRFETHHIFDFHPGRLLWRLMYEGSAGLISRQPNRAFHLFDNAPLRRMLDQLIDYRRIDDNIRYGTLNALAITASDYDDGRSTTFFQGHGDHQPWTRARRRGVRTALHSDHLLASSALPFIFPATQIDNTFYGDGSIHQLSPLSPAIHLGAERILLIALDPPSHAAQVSQRGYLTSSNIASHLLNTVFTDTLNSDLEQLLRVNQTLELIPERDRHSLNLKRVDTCLLKPSQDLDAIALTYLHTLPAHVRRLLRVLGVKGDEASSLASFLMFIPGYCQHLIRLGYQDTLKERARVADFLALDTLSKQELADENRIKLEA</sequence>
<organism evidence="6 7">
    <name type="scientific">Aeromonas cavernicola</name>
    <dbReference type="NCBI Taxonomy" id="1006623"/>
    <lineage>
        <taxon>Bacteria</taxon>
        <taxon>Pseudomonadati</taxon>
        <taxon>Pseudomonadota</taxon>
        <taxon>Gammaproteobacteria</taxon>
        <taxon>Aeromonadales</taxon>
        <taxon>Aeromonadaceae</taxon>
        <taxon>Aeromonas</taxon>
    </lineage>
</organism>
<reference evidence="6 7" key="1">
    <citation type="submission" date="2017-11" db="EMBL/GenBank/DDBJ databases">
        <title>Draft genome sequence of environmental isolate Aeromonas cavernicola sp. nov. MDC 2508.</title>
        <authorList>
            <person name="Colston S.M."/>
            <person name="Navarro A."/>
            <person name="Martinez-Murcia A.J."/>
            <person name="Graf J."/>
        </authorList>
    </citation>
    <scope>NUCLEOTIDE SEQUENCE [LARGE SCALE GENOMIC DNA]</scope>
    <source>
        <strain evidence="6 7">MDC 2508</strain>
    </source>
</reference>
<dbReference type="PANTHER" id="PTHR14226:SF57">
    <property type="entry name" value="BLR7027 PROTEIN"/>
    <property type="match status" value="1"/>
</dbReference>
<feature type="domain" description="PNPLA" evidence="5">
    <location>
        <begin position="8"/>
        <end position="220"/>
    </location>
</feature>
<dbReference type="OrthoDB" id="9798773at2"/>
<evidence type="ECO:0000256" key="2">
    <source>
        <dbReference type="ARBA" id="ARBA00022963"/>
    </source>
</evidence>
<comment type="caution">
    <text evidence="4">Lacks conserved residue(s) required for the propagation of feature annotation.</text>
</comment>
<dbReference type="Gene3D" id="3.40.1090.10">
    <property type="entry name" value="Cytosolic phospholipase A2 catalytic domain"/>
    <property type="match status" value="1"/>
</dbReference>